<accession>D8LDB0</accession>
<evidence type="ECO:0000256" key="3">
    <source>
        <dbReference type="ARBA" id="ARBA00009131"/>
    </source>
</evidence>
<feature type="region of interest" description="Disordered" evidence="8">
    <location>
        <begin position="365"/>
        <end position="386"/>
    </location>
</feature>
<dbReference type="GO" id="GO:0005737">
    <property type="term" value="C:cytoplasm"/>
    <property type="evidence" value="ECO:0007669"/>
    <property type="project" value="TreeGrafter"/>
</dbReference>
<evidence type="ECO:0000256" key="8">
    <source>
        <dbReference type="SAM" id="MobiDB-lite"/>
    </source>
</evidence>
<feature type="region of interest" description="Disordered" evidence="8">
    <location>
        <begin position="191"/>
        <end position="212"/>
    </location>
</feature>
<dbReference type="GO" id="GO:0008270">
    <property type="term" value="F:zinc ion binding"/>
    <property type="evidence" value="ECO:0007669"/>
    <property type="project" value="UniProtKB-KW"/>
</dbReference>
<dbReference type="InterPro" id="IPR032714">
    <property type="entry name" value="DZIP1_N"/>
</dbReference>
<keyword evidence="4" id="KW-0175">Coiled coil</keyword>
<dbReference type="Proteomes" id="UP000002630">
    <property type="component" value="Unassembled WGS sequence"/>
</dbReference>
<dbReference type="PROSITE" id="PS50157">
    <property type="entry name" value="ZINC_FINGER_C2H2_2"/>
    <property type="match status" value="1"/>
</dbReference>
<keyword evidence="5" id="KW-0963">Cytoplasm</keyword>
<organism evidence="10 11">
    <name type="scientific">Ectocarpus siliculosus</name>
    <name type="common">Brown alga</name>
    <name type="synonym">Conferva siliculosa</name>
    <dbReference type="NCBI Taxonomy" id="2880"/>
    <lineage>
        <taxon>Eukaryota</taxon>
        <taxon>Sar</taxon>
        <taxon>Stramenopiles</taxon>
        <taxon>Ochrophyta</taxon>
        <taxon>PX clade</taxon>
        <taxon>Phaeophyceae</taxon>
        <taxon>Ectocarpales</taxon>
        <taxon>Ectocarpaceae</taxon>
        <taxon>Ectocarpus</taxon>
    </lineage>
</organism>
<dbReference type="PROSITE" id="PS00028">
    <property type="entry name" value="ZINC_FINGER_C2H2_1"/>
    <property type="match status" value="1"/>
</dbReference>
<evidence type="ECO:0000259" key="9">
    <source>
        <dbReference type="PROSITE" id="PS50157"/>
    </source>
</evidence>
<dbReference type="PANTHER" id="PTHR21502">
    <property type="entry name" value="ZINC FINGER PROTEIN DZIP1"/>
    <property type="match status" value="1"/>
</dbReference>
<evidence type="ECO:0000256" key="2">
    <source>
        <dbReference type="ARBA" id="ARBA00004120"/>
    </source>
</evidence>
<dbReference type="AlphaFoldDB" id="D8LDB0"/>
<keyword evidence="6" id="KW-0966">Cell projection</keyword>
<dbReference type="InParanoid" id="D8LDB0"/>
<comment type="similarity">
    <text evidence="3">Belongs to the DZIP C2H2-type zinc-finger protein family.</text>
</comment>
<feature type="domain" description="C2H2-type" evidence="9">
    <location>
        <begin position="236"/>
        <end position="259"/>
    </location>
</feature>
<dbReference type="Gene3D" id="3.30.160.60">
    <property type="entry name" value="Classic Zinc Finger"/>
    <property type="match status" value="1"/>
</dbReference>
<evidence type="ECO:0000256" key="6">
    <source>
        <dbReference type="ARBA" id="ARBA00023273"/>
    </source>
</evidence>
<evidence type="ECO:0000256" key="1">
    <source>
        <dbReference type="ARBA" id="ARBA00004114"/>
    </source>
</evidence>
<keyword evidence="7" id="KW-0862">Zinc</keyword>
<dbReference type="InterPro" id="IPR051241">
    <property type="entry name" value="DZIP_RILPL"/>
</dbReference>
<keyword evidence="11" id="KW-1185">Reference proteome</keyword>
<name>D8LDB0_ECTSI</name>
<keyword evidence="7" id="KW-0863">Zinc-finger</keyword>
<dbReference type="Pfam" id="PF13815">
    <property type="entry name" value="Dzip-like_N"/>
    <property type="match status" value="1"/>
</dbReference>
<gene>
    <name evidence="10" type="ORF">Esi_0116_0041</name>
</gene>
<keyword evidence="7" id="KW-0479">Metal-binding</keyword>
<sequence length="417" mass="44822">MGTKIQGVGVSLGPVAFYFRQRHGKLDWKKLARIDVDEVVREVDIAVLQDLLDEVAFCEVSAEDIPPTGVDDLSVKLIRLSQLTIEYLLHVQECQEGYIQGLVRQLETANNNNQRLKAYAELSAKDGRRMKRESVQHKHVLNTCQSVLRQYGIDPRAIWESLPAEVAGAGGCSGPGAQPKDPRSCLPAAGMPSCGSHKPSAPPPPVEDSGVAQGGHNCGAAVSGGGASTSGTPVARVCGACGKAFSSEQFLRKHMDRRHPDLVRQDTAPLAEKEEVKNDSPASTPLPPPGEEARATEEQPSPPQQQEEAAGGKGTGSEDKGGGENVIGSEVVEGARRLGELVREREHARFKLEVVALRREVQDLKESRSRRPGGCQRKGGTRGRITAVPWQGGARVEAYLWGRDWGTFSSRPAAATG</sequence>
<evidence type="ECO:0000256" key="4">
    <source>
        <dbReference type="ARBA" id="ARBA00023054"/>
    </source>
</evidence>
<reference evidence="10 11" key="1">
    <citation type="journal article" date="2010" name="Nature">
        <title>The Ectocarpus genome and the independent evolution of multicellularity in brown algae.</title>
        <authorList>
            <person name="Cock J.M."/>
            <person name="Sterck L."/>
            <person name="Rouze P."/>
            <person name="Scornet D."/>
            <person name="Allen A.E."/>
            <person name="Amoutzias G."/>
            <person name="Anthouard V."/>
            <person name="Artiguenave F."/>
            <person name="Aury J.M."/>
            <person name="Badger J.H."/>
            <person name="Beszteri B."/>
            <person name="Billiau K."/>
            <person name="Bonnet E."/>
            <person name="Bothwell J.H."/>
            <person name="Bowler C."/>
            <person name="Boyen C."/>
            <person name="Brownlee C."/>
            <person name="Carrano C.J."/>
            <person name="Charrier B."/>
            <person name="Cho G.Y."/>
            <person name="Coelho S.M."/>
            <person name="Collen J."/>
            <person name="Corre E."/>
            <person name="Da Silva C."/>
            <person name="Delage L."/>
            <person name="Delaroque N."/>
            <person name="Dittami S.M."/>
            <person name="Doulbeau S."/>
            <person name="Elias M."/>
            <person name="Farnham G."/>
            <person name="Gachon C.M."/>
            <person name="Gschloessl B."/>
            <person name="Heesch S."/>
            <person name="Jabbari K."/>
            <person name="Jubin C."/>
            <person name="Kawai H."/>
            <person name="Kimura K."/>
            <person name="Kloareg B."/>
            <person name="Kupper F.C."/>
            <person name="Lang D."/>
            <person name="Le Bail A."/>
            <person name="Leblanc C."/>
            <person name="Lerouge P."/>
            <person name="Lohr M."/>
            <person name="Lopez P.J."/>
            <person name="Martens C."/>
            <person name="Maumus F."/>
            <person name="Michel G."/>
            <person name="Miranda-Saavedra D."/>
            <person name="Morales J."/>
            <person name="Moreau H."/>
            <person name="Motomura T."/>
            <person name="Nagasato C."/>
            <person name="Napoli C.A."/>
            <person name="Nelson D.R."/>
            <person name="Nyvall-Collen P."/>
            <person name="Peters A.F."/>
            <person name="Pommier C."/>
            <person name="Potin P."/>
            <person name="Poulain J."/>
            <person name="Quesneville H."/>
            <person name="Read B."/>
            <person name="Rensing S.A."/>
            <person name="Ritter A."/>
            <person name="Rousvoal S."/>
            <person name="Samanta M."/>
            <person name="Samson G."/>
            <person name="Schroeder D.C."/>
            <person name="Segurens B."/>
            <person name="Strittmatter M."/>
            <person name="Tonon T."/>
            <person name="Tregear J.W."/>
            <person name="Valentin K."/>
            <person name="von Dassow P."/>
            <person name="Yamagishi T."/>
            <person name="Van de Peer Y."/>
            <person name="Wincker P."/>
        </authorList>
    </citation>
    <scope>NUCLEOTIDE SEQUENCE [LARGE SCALE GENOMIC DNA]</scope>
    <source>
        <strain evidence="11">Ec32 / CCAP1310/4</strain>
    </source>
</reference>
<evidence type="ECO:0000256" key="7">
    <source>
        <dbReference type="PROSITE-ProRule" id="PRU00042"/>
    </source>
</evidence>
<comment type="subcellular location">
    <subcellularLocation>
        <location evidence="2">Cytoplasm</location>
        <location evidence="2">Cytoskeleton</location>
        <location evidence="2">Cilium basal body</location>
    </subcellularLocation>
    <subcellularLocation>
        <location evidence="1">Cytoplasm</location>
        <location evidence="1">Cytoskeleton</location>
        <location evidence="1">Microtubule organizing center</location>
        <location evidence="1">Centrosome</location>
        <location evidence="1">Centriole</location>
    </subcellularLocation>
</comment>
<dbReference type="InterPro" id="IPR013087">
    <property type="entry name" value="Znf_C2H2_type"/>
</dbReference>
<dbReference type="PANTHER" id="PTHR21502:SF3">
    <property type="entry name" value="CILIUM ASSEMBLY PROTEIN DZIP1L"/>
    <property type="match status" value="1"/>
</dbReference>
<keyword evidence="5" id="KW-0206">Cytoskeleton</keyword>
<dbReference type="OrthoDB" id="515971at2759"/>
<dbReference type="EMBL" id="FN649760">
    <property type="protein sequence ID" value="CBN80168.1"/>
    <property type="molecule type" value="Genomic_DNA"/>
</dbReference>
<evidence type="ECO:0000256" key="5">
    <source>
        <dbReference type="ARBA" id="ARBA00023212"/>
    </source>
</evidence>
<evidence type="ECO:0000313" key="11">
    <source>
        <dbReference type="Proteomes" id="UP000002630"/>
    </source>
</evidence>
<dbReference type="GO" id="GO:0005814">
    <property type="term" value="C:centriole"/>
    <property type="evidence" value="ECO:0007669"/>
    <property type="project" value="UniProtKB-SubCell"/>
</dbReference>
<protein>
    <submittedName>
        <fullName evidence="10">C2H2 zinc finger protein</fullName>
    </submittedName>
</protein>
<feature type="region of interest" description="Disordered" evidence="8">
    <location>
        <begin position="256"/>
        <end position="331"/>
    </location>
</feature>
<evidence type="ECO:0000313" key="10">
    <source>
        <dbReference type="EMBL" id="CBN80168.1"/>
    </source>
</evidence>
<proteinExistence type="inferred from homology"/>